<dbReference type="EMBL" id="BDIP01000839">
    <property type="protein sequence ID" value="GIQ82859.1"/>
    <property type="molecule type" value="Genomic_DNA"/>
</dbReference>
<gene>
    <name evidence="2" type="ORF">KIPB_004078</name>
</gene>
<evidence type="ECO:0000313" key="3">
    <source>
        <dbReference type="Proteomes" id="UP000265618"/>
    </source>
</evidence>
<dbReference type="Proteomes" id="UP000265618">
    <property type="component" value="Unassembled WGS sequence"/>
</dbReference>
<sequence>MHSVCVPSEGGMGQQSHLEQLVALQHRGDECLKSLVGLIRQPPTPDILFNKDASKAIKELGAWSYSRLEQTLSKVGTMSPFLHGSAKVLTSLESVRTTLVECFQWLQDGIGALSELMGTNIARLSLSLNREVSLLVSGVISRLIGLALIVPTVPNVKAILGAVCCAQRRLQRQASDQEALNGMVQLTDKLCRSKFRTVHALFTPLTFLCASLLDSLVGIQSASSGAHIGTGFSGRDTSRASVLPFTLDSGLAPPLVGNSILYSGSLAAAVSLSPSSSDRQRDGYKTLLGVCLSDNLSLTSYLSSLRSLVWLCTAACPSLLANKDRLGLVVGIARHYPEQSLLPETLVSHGTEESASVSVSEGLLFGATQYLRCLSVFKAASSSSFSTSQARRLVSSAYTEYQTVGLGEKQVRVSLLAESLRRYTALCRSKLPAASPVSLLLIAHCALLSGEIRDYECTKVTSANSHSAYDELEVSVNSAVLALEGCRRLLDTKGSPIRVWLDGVSARLVRVMCTRLSADTRTGRRTDRHESVLATLESVTETLNGSTAQTPEGERETFLSVRSALDEIEIALSGLRGAVSMDQFRPELAMLATVRHCQCLSRSLGSDGTVPLVASYTLHSGVCSLPVSARQLCRINRSSTTGKERGGDRDVYGLPPPMAALVCPQVAGTLNGVAEDDKEKELSGIPLPSRYLVSQHIPSRIASTHATKVLKRNISGTETDSPTSSPSLERERESLEERERVITHYAQTLEALVEAVGTDTGSIVLDPVSLTLTLSTGKRHLSRKATKQLGYACDMLSPENLRALSHLDALSLSSSTEGESERVGPLMSSVHALLAKTRSAASETVTKVLSSHPGSFKPSGPHTKDTRVTPFADLNDALVHSEGIELVDVCSALAKLSVASLLCRKISHAHASLSAQPFIDTVTAPDSAKDTHVEGDSVATLLSVLALRSQLSQAGALTVRLPDTHNRMGLAMP</sequence>
<accession>A0A9K3GGA4</accession>
<proteinExistence type="predicted"/>
<comment type="caution">
    <text evidence="2">The sequence shown here is derived from an EMBL/GenBank/DDBJ whole genome shotgun (WGS) entry which is preliminary data.</text>
</comment>
<protein>
    <submittedName>
        <fullName evidence="2">Uncharacterized protein</fullName>
    </submittedName>
</protein>
<evidence type="ECO:0000313" key="2">
    <source>
        <dbReference type="EMBL" id="GIQ82859.1"/>
    </source>
</evidence>
<name>A0A9K3GGA4_9EUKA</name>
<reference evidence="2 3" key="1">
    <citation type="journal article" date="2018" name="PLoS ONE">
        <title>The draft genome of Kipferlia bialata reveals reductive genome evolution in fornicate parasites.</title>
        <authorList>
            <person name="Tanifuji G."/>
            <person name="Takabayashi S."/>
            <person name="Kume K."/>
            <person name="Takagi M."/>
            <person name="Nakayama T."/>
            <person name="Kamikawa R."/>
            <person name="Inagaki Y."/>
            <person name="Hashimoto T."/>
        </authorList>
    </citation>
    <scope>NUCLEOTIDE SEQUENCE [LARGE SCALE GENOMIC DNA]</scope>
    <source>
        <strain evidence="2">NY0173</strain>
    </source>
</reference>
<keyword evidence="3" id="KW-1185">Reference proteome</keyword>
<evidence type="ECO:0000256" key="1">
    <source>
        <dbReference type="SAM" id="MobiDB-lite"/>
    </source>
</evidence>
<organism evidence="2 3">
    <name type="scientific">Kipferlia bialata</name>
    <dbReference type="NCBI Taxonomy" id="797122"/>
    <lineage>
        <taxon>Eukaryota</taxon>
        <taxon>Metamonada</taxon>
        <taxon>Carpediemonas-like organisms</taxon>
        <taxon>Kipferlia</taxon>
    </lineage>
</organism>
<feature type="compositionally biased region" description="Polar residues" evidence="1">
    <location>
        <begin position="714"/>
        <end position="723"/>
    </location>
</feature>
<dbReference type="AlphaFoldDB" id="A0A9K3GGA4"/>
<feature type="region of interest" description="Disordered" evidence="1">
    <location>
        <begin position="711"/>
        <end position="736"/>
    </location>
</feature>